<dbReference type="EMBL" id="JACHMH010000001">
    <property type="protein sequence ID" value="MBB4677673.1"/>
    <property type="molecule type" value="Genomic_DNA"/>
</dbReference>
<dbReference type="InterPro" id="IPR017941">
    <property type="entry name" value="Rieske_2Fe-2S"/>
</dbReference>
<gene>
    <name evidence="7" type="ORF">HNR67_003791</name>
</gene>
<dbReference type="Gene3D" id="2.102.10.10">
    <property type="entry name" value="Rieske [2Fe-2S] iron-sulphur domain"/>
    <property type="match status" value="1"/>
</dbReference>
<evidence type="ECO:0000256" key="5">
    <source>
        <dbReference type="SAM" id="SignalP"/>
    </source>
</evidence>
<dbReference type="CDD" id="cd03467">
    <property type="entry name" value="Rieske"/>
    <property type="match status" value="1"/>
</dbReference>
<evidence type="ECO:0000313" key="7">
    <source>
        <dbReference type="EMBL" id="MBB4677673.1"/>
    </source>
</evidence>
<dbReference type="Pfam" id="PF00355">
    <property type="entry name" value="Rieske"/>
    <property type="match status" value="1"/>
</dbReference>
<dbReference type="InterPro" id="IPR006311">
    <property type="entry name" value="TAT_signal"/>
</dbReference>
<comment type="caution">
    <text evidence="7">The sequence shown here is derived from an EMBL/GenBank/DDBJ whole genome shotgun (WGS) entry which is preliminary data.</text>
</comment>
<dbReference type="SUPFAM" id="SSF50022">
    <property type="entry name" value="ISP domain"/>
    <property type="match status" value="1"/>
</dbReference>
<dbReference type="AlphaFoldDB" id="A0A7W7CD48"/>
<dbReference type="PROSITE" id="PS51296">
    <property type="entry name" value="RIESKE"/>
    <property type="match status" value="1"/>
</dbReference>
<sequence>MSGMPPPPLSRRTVLCGLLALAGTAAACGNGKPPRTGGTGTAKPGAELARLSALPATGGALVETEGNGILLIVRTKDGAVRAFDPRCPHRGNLVSPPVGGVIDCPTHGSLFDGETGEVSKGPAKTGLVQIPVKVDGERIVLI</sequence>
<keyword evidence="5" id="KW-0732">Signal</keyword>
<dbReference type="GO" id="GO:0016705">
    <property type="term" value="F:oxidoreductase activity, acting on paired donors, with incorporation or reduction of molecular oxygen"/>
    <property type="evidence" value="ECO:0007669"/>
    <property type="project" value="UniProtKB-ARBA"/>
</dbReference>
<keyword evidence="2" id="KW-0479">Metal-binding</keyword>
<dbReference type="GO" id="GO:0046872">
    <property type="term" value="F:metal ion binding"/>
    <property type="evidence" value="ECO:0007669"/>
    <property type="project" value="UniProtKB-KW"/>
</dbReference>
<feature type="domain" description="Rieske" evidence="6">
    <location>
        <begin position="46"/>
        <end position="141"/>
    </location>
</feature>
<evidence type="ECO:0000256" key="2">
    <source>
        <dbReference type="ARBA" id="ARBA00022723"/>
    </source>
</evidence>
<dbReference type="InterPro" id="IPR036922">
    <property type="entry name" value="Rieske_2Fe-2S_sf"/>
</dbReference>
<keyword evidence="1" id="KW-0001">2Fe-2S</keyword>
<name>A0A7W7CD48_9PSEU</name>
<dbReference type="GO" id="GO:0004497">
    <property type="term" value="F:monooxygenase activity"/>
    <property type="evidence" value="ECO:0007669"/>
    <property type="project" value="UniProtKB-ARBA"/>
</dbReference>
<evidence type="ECO:0000259" key="6">
    <source>
        <dbReference type="PROSITE" id="PS51296"/>
    </source>
</evidence>
<protein>
    <submittedName>
        <fullName evidence="7">Nitrite reductase/ring-hydroxylating ferredoxin subunit</fullName>
    </submittedName>
</protein>
<keyword evidence="8" id="KW-1185">Reference proteome</keyword>
<reference evidence="7 8" key="1">
    <citation type="submission" date="2020-08" db="EMBL/GenBank/DDBJ databases">
        <title>Sequencing the genomes of 1000 actinobacteria strains.</title>
        <authorList>
            <person name="Klenk H.-P."/>
        </authorList>
    </citation>
    <scope>NUCLEOTIDE SEQUENCE [LARGE SCALE GENOMIC DNA]</scope>
    <source>
        <strain evidence="7 8">DSM 44230</strain>
    </source>
</reference>
<dbReference type="GO" id="GO:0051537">
    <property type="term" value="F:2 iron, 2 sulfur cluster binding"/>
    <property type="evidence" value="ECO:0007669"/>
    <property type="project" value="UniProtKB-KW"/>
</dbReference>
<evidence type="ECO:0000256" key="3">
    <source>
        <dbReference type="ARBA" id="ARBA00023004"/>
    </source>
</evidence>
<dbReference type="PROSITE" id="PS51318">
    <property type="entry name" value="TAT"/>
    <property type="match status" value="1"/>
</dbReference>
<feature type="signal peptide" evidence="5">
    <location>
        <begin position="1"/>
        <end position="27"/>
    </location>
</feature>
<evidence type="ECO:0000313" key="8">
    <source>
        <dbReference type="Proteomes" id="UP000533598"/>
    </source>
</evidence>
<dbReference type="RefSeq" id="WP_246492547.1">
    <property type="nucleotide sequence ID" value="NZ_BAAAUI010000023.1"/>
</dbReference>
<evidence type="ECO:0000256" key="4">
    <source>
        <dbReference type="ARBA" id="ARBA00023014"/>
    </source>
</evidence>
<evidence type="ECO:0000256" key="1">
    <source>
        <dbReference type="ARBA" id="ARBA00022714"/>
    </source>
</evidence>
<accession>A0A7W7CD48</accession>
<dbReference type="Proteomes" id="UP000533598">
    <property type="component" value="Unassembled WGS sequence"/>
</dbReference>
<proteinExistence type="predicted"/>
<keyword evidence="4" id="KW-0411">Iron-sulfur</keyword>
<feature type="chain" id="PRO_5031546746" evidence="5">
    <location>
        <begin position="28"/>
        <end position="142"/>
    </location>
</feature>
<keyword evidence="3" id="KW-0408">Iron</keyword>
<organism evidence="7 8">
    <name type="scientific">Crossiella cryophila</name>
    <dbReference type="NCBI Taxonomy" id="43355"/>
    <lineage>
        <taxon>Bacteria</taxon>
        <taxon>Bacillati</taxon>
        <taxon>Actinomycetota</taxon>
        <taxon>Actinomycetes</taxon>
        <taxon>Pseudonocardiales</taxon>
        <taxon>Pseudonocardiaceae</taxon>
        <taxon>Crossiella</taxon>
    </lineage>
</organism>